<dbReference type="Pfam" id="PF26490">
    <property type="entry name" value="DUF8159"/>
    <property type="match status" value="1"/>
</dbReference>
<protein>
    <recommendedName>
        <fullName evidence="2">DUF8159 domain-containing protein</fullName>
    </recommendedName>
</protein>
<keyword evidence="4" id="KW-1185">Reference proteome</keyword>
<feature type="region of interest" description="Disordered" evidence="1">
    <location>
        <begin position="109"/>
        <end position="129"/>
    </location>
</feature>
<proteinExistence type="predicted"/>
<dbReference type="EMBL" id="JAHLKM010000001">
    <property type="protein sequence ID" value="MCQ4332173.1"/>
    <property type="molecule type" value="Genomic_DNA"/>
</dbReference>
<organism evidence="3 4">
    <name type="scientific">Natronomonas aquatica</name>
    <dbReference type="NCBI Taxonomy" id="2841590"/>
    <lineage>
        <taxon>Archaea</taxon>
        <taxon>Methanobacteriati</taxon>
        <taxon>Methanobacteriota</taxon>
        <taxon>Stenosarchaea group</taxon>
        <taxon>Halobacteria</taxon>
        <taxon>Halobacteriales</taxon>
        <taxon>Natronomonadaceae</taxon>
        <taxon>Natronomonas</taxon>
    </lineage>
</organism>
<dbReference type="AlphaFoldDB" id="A0A9R1D5B3"/>
<evidence type="ECO:0000313" key="3">
    <source>
        <dbReference type="EMBL" id="MCQ4332173.1"/>
    </source>
</evidence>
<reference evidence="3" key="1">
    <citation type="journal article" date="2023" name="Front. Microbiol.">
        <title>Genomic-based phylogenetic and metabolic analyses of the genus Natronomonas, and description of Natronomonas aquatica sp. nov.</title>
        <authorList>
            <person name="Garcia-Roldan A."/>
            <person name="Duran-Viseras A."/>
            <person name="de la Haba R.R."/>
            <person name="Corral P."/>
            <person name="Sanchez-Porro C."/>
            <person name="Ventosa A."/>
        </authorList>
    </citation>
    <scope>NUCLEOTIDE SEQUENCE</scope>
    <source>
        <strain evidence="3">F2-12</strain>
    </source>
</reference>
<evidence type="ECO:0000256" key="1">
    <source>
        <dbReference type="SAM" id="MobiDB-lite"/>
    </source>
</evidence>
<dbReference type="RefSeq" id="WP_256028091.1">
    <property type="nucleotide sequence ID" value="NZ_JAHLKM010000001.1"/>
</dbReference>
<gene>
    <name evidence="3" type="ORF">KM295_01450</name>
</gene>
<comment type="caution">
    <text evidence="3">The sequence shown here is derived from an EMBL/GenBank/DDBJ whole genome shotgun (WGS) entry which is preliminary data.</text>
</comment>
<accession>A0A9R1D5B3</accession>
<dbReference type="Proteomes" id="UP001139494">
    <property type="component" value="Unassembled WGS sequence"/>
</dbReference>
<name>A0A9R1D5B3_9EURY</name>
<sequence length="129" mass="14443">MDASEIVARLELNLMSLGIYVERHDRESGTLHVEYETADAGLTQVDLGHVSTELRDAYEDGWKPEDCRFWVFDTEGGFHGEWFLRAGWLRALERGDLTETDFSTLVLSAREPAEEPPAEVPAFGGDTPA</sequence>
<evidence type="ECO:0000313" key="4">
    <source>
        <dbReference type="Proteomes" id="UP001139494"/>
    </source>
</evidence>
<dbReference type="InterPro" id="IPR058473">
    <property type="entry name" value="DUF8159"/>
</dbReference>
<evidence type="ECO:0000259" key="2">
    <source>
        <dbReference type="Pfam" id="PF26490"/>
    </source>
</evidence>
<feature type="domain" description="DUF8159" evidence="2">
    <location>
        <begin position="2"/>
        <end position="114"/>
    </location>
</feature>